<keyword evidence="4" id="KW-1185">Reference proteome</keyword>
<dbReference type="HOGENOM" id="CLU_1526840_0_0_1"/>
<keyword evidence="1" id="KW-0472">Membrane</keyword>
<dbReference type="AlphaFoldDB" id="T1F385"/>
<dbReference type="EMBL" id="AMQM01003612">
    <property type="status" value="NOT_ANNOTATED_CDS"/>
    <property type="molecule type" value="Genomic_DNA"/>
</dbReference>
<dbReference type="EMBL" id="KB096222">
    <property type="protein sequence ID" value="ESO07280.1"/>
    <property type="molecule type" value="Genomic_DNA"/>
</dbReference>
<dbReference type="KEGG" id="hro:HELRODRAFT_170609"/>
<gene>
    <name evidence="3" type="primary">20203284</name>
    <name evidence="2" type="ORF">HELRODRAFT_170609</name>
</gene>
<accession>T1F385</accession>
<evidence type="ECO:0000313" key="3">
    <source>
        <dbReference type="EnsemblMetazoa" id="HelroP170609"/>
    </source>
</evidence>
<proteinExistence type="predicted"/>
<evidence type="ECO:0000256" key="1">
    <source>
        <dbReference type="SAM" id="Phobius"/>
    </source>
</evidence>
<evidence type="ECO:0000313" key="4">
    <source>
        <dbReference type="Proteomes" id="UP000015101"/>
    </source>
</evidence>
<dbReference type="InParanoid" id="T1F385"/>
<keyword evidence="1" id="KW-0812">Transmembrane</keyword>
<sequence>MKIPHFRARSRRNSYCLLIFVVVFITIVAIKYRSYQYRRYKIIRAVQLQIDDLSNPPIEFKYTKESRQFLKYFTEEQSVLNDNGEDEAFVILNDTAILPPSARIRAKKIFTKKPLVIWATEWHMTPIKDVVDLISSFGVTVKNYNLDPYRCAWQKEACQAAKSLKVFSRIFMSYFC</sequence>
<organism evidence="3 4">
    <name type="scientific">Helobdella robusta</name>
    <name type="common">Californian leech</name>
    <dbReference type="NCBI Taxonomy" id="6412"/>
    <lineage>
        <taxon>Eukaryota</taxon>
        <taxon>Metazoa</taxon>
        <taxon>Spiralia</taxon>
        <taxon>Lophotrochozoa</taxon>
        <taxon>Annelida</taxon>
        <taxon>Clitellata</taxon>
        <taxon>Hirudinea</taxon>
        <taxon>Rhynchobdellida</taxon>
        <taxon>Glossiphoniidae</taxon>
        <taxon>Helobdella</taxon>
    </lineage>
</organism>
<protein>
    <submittedName>
        <fullName evidence="2 3">Uncharacterized protein</fullName>
    </submittedName>
</protein>
<reference evidence="3" key="3">
    <citation type="submission" date="2015-06" db="UniProtKB">
        <authorList>
            <consortium name="EnsemblMetazoa"/>
        </authorList>
    </citation>
    <scope>IDENTIFICATION</scope>
</reference>
<dbReference type="GeneID" id="20203284"/>
<keyword evidence="1" id="KW-1133">Transmembrane helix</keyword>
<name>T1F385_HELRO</name>
<feature type="transmembrane region" description="Helical" evidence="1">
    <location>
        <begin position="12"/>
        <end position="32"/>
    </location>
</feature>
<reference evidence="4" key="1">
    <citation type="submission" date="2012-12" db="EMBL/GenBank/DDBJ databases">
        <authorList>
            <person name="Hellsten U."/>
            <person name="Grimwood J."/>
            <person name="Chapman J.A."/>
            <person name="Shapiro H."/>
            <person name="Aerts A."/>
            <person name="Otillar R.P."/>
            <person name="Terry A.Y."/>
            <person name="Boore J.L."/>
            <person name="Simakov O."/>
            <person name="Marletaz F."/>
            <person name="Cho S.-J."/>
            <person name="Edsinger-Gonzales E."/>
            <person name="Havlak P."/>
            <person name="Kuo D.-H."/>
            <person name="Larsson T."/>
            <person name="Lv J."/>
            <person name="Arendt D."/>
            <person name="Savage R."/>
            <person name="Osoegawa K."/>
            <person name="de Jong P."/>
            <person name="Lindberg D.R."/>
            <person name="Seaver E.C."/>
            <person name="Weisblat D.A."/>
            <person name="Putnam N.H."/>
            <person name="Grigoriev I.V."/>
            <person name="Rokhsar D.S."/>
        </authorList>
    </citation>
    <scope>NUCLEOTIDE SEQUENCE</scope>
</reference>
<dbReference type="EnsemblMetazoa" id="HelroT170609">
    <property type="protein sequence ID" value="HelroP170609"/>
    <property type="gene ID" value="HelroG170609"/>
</dbReference>
<reference evidence="2 4" key="2">
    <citation type="journal article" date="2013" name="Nature">
        <title>Insights into bilaterian evolution from three spiralian genomes.</title>
        <authorList>
            <person name="Simakov O."/>
            <person name="Marletaz F."/>
            <person name="Cho S.J."/>
            <person name="Edsinger-Gonzales E."/>
            <person name="Havlak P."/>
            <person name="Hellsten U."/>
            <person name="Kuo D.H."/>
            <person name="Larsson T."/>
            <person name="Lv J."/>
            <person name="Arendt D."/>
            <person name="Savage R."/>
            <person name="Osoegawa K."/>
            <person name="de Jong P."/>
            <person name="Grimwood J."/>
            <person name="Chapman J.A."/>
            <person name="Shapiro H."/>
            <person name="Aerts A."/>
            <person name="Otillar R.P."/>
            <person name="Terry A.Y."/>
            <person name="Boore J.L."/>
            <person name="Grigoriev I.V."/>
            <person name="Lindberg D.R."/>
            <person name="Seaver E.C."/>
            <person name="Weisblat D.A."/>
            <person name="Putnam N.H."/>
            <person name="Rokhsar D.S."/>
        </authorList>
    </citation>
    <scope>NUCLEOTIDE SEQUENCE</scope>
</reference>
<dbReference type="RefSeq" id="XP_009014658.1">
    <property type="nucleotide sequence ID" value="XM_009016410.1"/>
</dbReference>
<evidence type="ECO:0000313" key="2">
    <source>
        <dbReference type="EMBL" id="ESO07280.1"/>
    </source>
</evidence>
<dbReference type="Proteomes" id="UP000015101">
    <property type="component" value="Unassembled WGS sequence"/>
</dbReference>
<dbReference type="CTD" id="20203284"/>